<dbReference type="Pfam" id="PF00646">
    <property type="entry name" value="F-box"/>
    <property type="match status" value="1"/>
</dbReference>
<dbReference type="SUPFAM" id="SSF81383">
    <property type="entry name" value="F-box domain"/>
    <property type="match status" value="1"/>
</dbReference>
<proteinExistence type="predicted"/>
<dbReference type="InterPro" id="IPR036047">
    <property type="entry name" value="F-box-like_dom_sf"/>
</dbReference>
<dbReference type="InterPro" id="IPR050942">
    <property type="entry name" value="F-box_BR-signaling"/>
</dbReference>
<dbReference type="CDD" id="cd09917">
    <property type="entry name" value="F-box_SF"/>
    <property type="match status" value="1"/>
</dbReference>
<evidence type="ECO:0000313" key="3">
    <source>
        <dbReference type="Proteomes" id="UP000639772"/>
    </source>
</evidence>
<feature type="domain" description="F-box" evidence="1">
    <location>
        <begin position="10"/>
        <end position="50"/>
    </location>
</feature>
<dbReference type="Proteomes" id="UP000639772">
    <property type="component" value="Chromosome 6"/>
</dbReference>
<accession>A0A835R212</accession>
<organism evidence="2 3">
    <name type="scientific">Vanilla planifolia</name>
    <name type="common">Vanilla</name>
    <dbReference type="NCBI Taxonomy" id="51239"/>
    <lineage>
        <taxon>Eukaryota</taxon>
        <taxon>Viridiplantae</taxon>
        <taxon>Streptophyta</taxon>
        <taxon>Embryophyta</taxon>
        <taxon>Tracheophyta</taxon>
        <taxon>Spermatophyta</taxon>
        <taxon>Magnoliopsida</taxon>
        <taxon>Liliopsida</taxon>
        <taxon>Asparagales</taxon>
        <taxon>Orchidaceae</taxon>
        <taxon>Vanilloideae</taxon>
        <taxon>Vanilleae</taxon>
        <taxon>Vanilla</taxon>
    </lineage>
</organism>
<sequence length="312" mass="35804">MERNGGWQHFVPEILSCISDRLSMPDFIRFRSVCRSWRSAPSFRSNITNFDKGKPWVLIYGLEQKHHDHCILLQLLSHNHCLLKLPVLSGTTVLASMAGWLLCRNGNYLFFYNPFSLQGFQLPKHPLPLEPLTKQEATFSSLPTSPYCIVFIINGKDCSKLEISWCRPFEKSWSVKVVDFGAWLTSEWSCGLYCSCRRFGEEFKCMHCDEVVIWQPSGWMSYDIERKGFRGGGILMDDGKSWWSELDEMDLDDLLCGLVKKDSVISFSSFNSIGVDSYDLSPAEFRIKSSRENPQGTGSVKAAWMEPTFPWK</sequence>
<gene>
    <name evidence="2" type="ORF">HPP92_013237</name>
</gene>
<evidence type="ECO:0000313" key="2">
    <source>
        <dbReference type="EMBL" id="KAG0478518.1"/>
    </source>
</evidence>
<evidence type="ECO:0000259" key="1">
    <source>
        <dbReference type="SMART" id="SM00256"/>
    </source>
</evidence>
<name>A0A835R212_VANPL</name>
<dbReference type="Pfam" id="PF03478">
    <property type="entry name" value="Beta-prop_KIB1-4"/>
    <property type="match status" value="1"/>
</dbReference>
<dbReference type="Gene3D" id="1.20.1280.50">
    <property type="match status" value="1"/>
</dbReference>
<reference evidence="2 3" key="1">
    <citation type="journal article" date="2020" name="Nat. Food">
        <title>A phased Vanilla planifolia genome enables genetic improvement of flavour and production.</title>
        <authorList>
            <person name="Hasing T."/>
            <person name="Tang H."/>
            <person name="Brym M."/>
            <person name="Khazi F."/>
            <person name="Huang T."/>
            <person name="Chambers A.H."/>
        </authorList>
    </citation>
    <scope>NUCLEOTIDE SEQUENCE [LARGE SCALE GENOMIC DNA]</scope>
    <source>
        <tissue evidence="2">Leaf</tissue>
    </source>
</reference>
<dbReference type="InterPro" id="IPR005174">
    <property type="entry name" value="KIB1-4_b-propeller"/>
</dbReference>
<dbReference type="OrthoDB" id="784120at2759"/>
<dbReference type="PANTHER" id="PTHR44259">
    <property type="entry name" value="OS07G0183000 PROTEIN-RELATED"/>
    <property type="match status" value="1"/>
</dbReference>
<comment type="caution">
    <text evidence="2">The sequence shown here is derived from an EMBL/GenBank/DDBJ whole genome shotgun (WGS) entry which is preliminary data.</text>
</comment>
<dbReference type="InterPro" id="IPR001810">
    <property type="entry name" value="F-box_dom"/>
</dbReference>
<dbReference type="EMBL" id="JADCNM010000006">
    <property type="protein sequence ID" value="KAG0478518.1"/>
    <property type="molecule type" value="Genomic_DNA"/>
</dbReference>
<dbReference type="SMART" id="SM00256">
    <property type="entry name" value="FBOX"/>
    <property type="match status" value="1"/>
</dbReference>
<dbReference type="AlphaFoldDB" id="A0A835R212"/>
<protein>
    <recommendedName>
        <fullName evidence="1">F-box domain-containing protein</fullName>
    </recommendedName>
</protein>